<accession>A0ACC2L5J2</accession>
<organism evidence="1 2">
    <name type="scientific">Persea americana</name>
    <name type="common">Avocado</name>
    <dbReference type="NCBI Taxonomy" id="3435"/>
    <lineage>
        <taxon>Eukaryota</taxon>
        <taxon>Viridiplantae</taxon>
        <taxon>Streptophyta</taxon>
        <taxon>Embryophyta</taxon>
        <taxon>Tracheophyta</taxon>
        <taxon>Spermatophyta</taxon>
        <taxon>Magnoliopsida</taxon>
        <taxon>Magnoliidae</taxon>
        <taxon>Laurales</taxon>
        <taxon>Lauraceae</taxon>
        <taxon>Persea</taxon>
    </lineage>
</organism>
<protein>
    <submittedName>
        <fullName evidence="1">Uncharacterized protein</fullName>
    </submittedName>
</protein>
<reference evidence="1 2" key="1">
    <citation type="journal article" date="2022" name="Hortic Res">
        <title>A haplotype resolved chromosomal level avocado genome allows analysis of novel avocado genes.</title>
        <authorList>
            <person name="Nath O."/>
            <person name="Fletcher S.J."/>
            <person name="Hayward A."/>
            <person name="Shaw L.M."/>
            <person name="Masouleh A.K."/>
            <person name="Furtado A."/>
            <person name="Henry R.J."/>
            <person name="Mitter N."/>
        </authorList>
    </citation>
    <scope>NUCLEOTIDE SEQUENCE [LARGE SCALE GENOMIC DNA]</scope>
    <source>
        <strain evidence="2">cv. Hass</strain>
    </source>
</reference>
<sequence length="394" mass="45308">MANWADLPHDLLLRISDFYIAPDFIVRMQSTCKSWRSILKGSIHHELPWLMMLPNNKEEDADARDFFSLSKKKMHTILLPEMRGKRCCGSFQNGWLMTVDEKLNICLFHPWSKKKFDLPHQSTFKNQPFEVEDYSMEEIRDRDIRKAALSDDGKVVVVIYGVGSLAFCRIGDEVYTEIESGIGADAEDVIYHKGQFYTLSVVYDIYILHIEEGNNPHGEKLTEKLEFNPLASMVFGYLVPDVLTDSMFVIIRDINLIQHTSELDTCLAQTCHFRIYGVTLEEGAQARMLKKFEEVESLGDRTLFLGHNSSIVVMASQFPGFKGNRIYFADDYMEHYCANPYGCRDLGVYSLEEGTVEELFIDRFHPIQSPPLWIATPPYSSQRDFGGQKLCLEE</sequence>
<dbReference type="Proteomes" id="UP001234297">
    <property type="component" value="Chromosome 7"/>
</dbReference>
<proteinExistence type="predicted"/>
<dbReference type="EMBL" id="CM056815">
    <property type="protein sequence ID" value="KAJ8628737.1"/>
    <property type="molecule type" value="Genomic_DNA"/>
</dbReference>
<comment type="caution">
    <text evidence="1">The sequence shown here is derived from an EMBL/GenBank/DDBJ whole genome shotgun (WGS) entry which is preliminary data.</text>
</comment>
<evidence type="ECO:0000313" key="1">
    <source>
        <dbReference type="EMBL" id="KAJ8628737.1"/>
    </source>
</evidence>
<name>A0ACC2L5J2_PERAE</name>
<evidence type="ECO:0000313" key="2">
    <source>
        <dbReference type="Proteomes" id="UP001234297"/>
    </source>
</evidence>
<keyword evidence="2" id="KW-1185">Reference proteome</keyword>
<gene>
    <name evidence="1" type="ORF">MRB53_022060</name>
</gene>